<dbReference type="Proteomes" id="UP000823405">
    <property type="component" value="Unassembled WGS sequence"/>
</dbReference>
<feature type="compositionally biased region" description="Low complexity" evidence="3">
    <location>
        <begin position="131"/>
        <end position="147"/>
    </location>
</feature>
<evidence type="ECO:0000256" key="1">
    <source>
        <dbReference type="ARBA" id="ARBA00022723"/>
    </source>
</evidence>
<feature type="region of interest" description="Disordered" evidence="3">
    <location>
        <begin position="67"/>
        <end position="149"/>
    </location>
</feature>
<keyword evidence="1" id="KW-0479">Metal-binding</keyword>
<sequence length="408" mass="43316">MGARTSSTVLDKWTWEQLRAMTVGGNAAAKEYFNKYPGSDSKDAKTKYSSKIGLTYKEKLAQKVKDDLIARPGRQGLGLENEETSKSSVSTPLSANAEDDFFNTWNQPKKPTSSTLTSPQSAGPPVVGLGSAANTTRTSTSTLTANRPVKSTLTAARKTGSAAKPMKLGAKKTGTISFEEAEARAKAEAERIEKLGFEAAEEERLQKLAAEKARAEAVAGAQANNGMNASAARTNYYQANTADKTRVSSEDVERLGMGMGRMGFGAAPLSKPATARSGFGGMGGGYSPQVEENTTAAREKFGNQKAISSDQYFGRNNYDADAQAEASNRLQSFSGATSISSNQYFGRPEDSPSLASDVSLASLSNISGSELAKKLGQADLTTLKNAVQTGAGKLTDILQDMQARYNYY</sequence>
<dbReference type="OrthoDB" id="983479at2759"/>
<keyword evidence="5" id="KW-1185">Reference proteome</keyword>
<evidence type="ECO:0000313" key="5">
    <source>
        <dbReference type="Proteomes" id="UP000823405"/>
    </source>
</evidence>
<dbReference type="SUPFAM" id="SSF57863">
    <property type="entry name" value="ArfGap/RecO-like zinc finger"/>
    <property type="match status" value="1"/>
</dbReference>
<organism evidence="4 5">
    <name type="scientific">Linnemannia gamsii</name>
    <dbReference type="NCBI Taxonomy" id="64522"/>
    <lineage>
        <taxon>Eukaryota</taxon>
        <taxon>Fungi</taxon>
        <taxon>Fungi incertae sedis</taxon>
        <taxon>Mucoromycota</taxon>
        <taxon>Mortierellomycotina</taxon>
        <taxon>Mortierellomycetes</taxon>
        <taxon>Mortierellales</taxon>
        <taxon>Mortierellaceae</taxon>
        <taxon>Linnemannia</taxon>
    </lineage>
</organism>
<dbReference type="PANTHER" id="PTHR45686:SF4">
    <property type="entry name" value="ADP-RIBOSYLATION FACTOR GTPASE ACTIVATING PROTEIN 3, ISOFORM H"/>
    <property type="match status" value="1"/>
</dbReference>
<dbReference type="GO" id="GO:0000139">
    <property type="term" value="C:Golgi membrane"/>
    <property type="evidence" value="ECO:0007669"/>
    <property type="project" value="GOC"/>
</dbReference>
<dbReference type="InterPro" id="IPR038508">
    <property type="entry name" value="ArfGAP_dom_sf"/>
</dbReference>
<reference evidence="4" key="1">
    <citation type="journal article" date="2020" name="Fungal Divers.">
        <title>Resolving the Mortierellaceae phylogeny through synthesis of multi-gene phylogenetics and phylogenomics.</title>
        <authorList>
            <person name="Vandepol N."/>
            <person name="Liber J."/>
            <person name="Desiro A."/>
            <person name="Na H."/>
            <person name="Kennedy M."/>
            <person name="Barry K."/>
            <person name="Grigoriev I.V."/>
            <person name="Miller A.N."/>
            <person name="O'Donnell K."/>
            <person name="Stajich J.E."/>
            <person name="Bonito G."/>
        </authorList>
    </citation>
    <scope>NUCLEOTIDE SEQUENCE</scope>
    <source>
        <strain evidence="4">NVP60</strain>
    </source>
</reference>
<protein>
    <submittedName>
        <fullName evidence="4">ADP-ribosylation factor GTPase activating protein, ER-Golgi transport</fullName>
    </submittedName>
</protein>
<keyword evidence="2" id="KW-0862">Zinc</keyword>
<gene>
    <name evidence="4" type="primary">GLO3_2</name>
    <name evidence="4" type="ORF">BGZ97_009869</name>
</gene>
<dbReference type="EMBL" id="JAAAIN010000489">
    <property type="protein sequence ID" value="KAG0313802.1"/>
    <property type="molecule type" value="Genomic_DNA"/>
</dbReference>
<evidence type="ECO:0000256" key="3">
    <source>
        <dbReference type="SAM" id="MobiDB-lite"/>
    </source>
</evidence>
<proteinExistence type="predicted"/>
<name>A0A9P6RBI0_9FUNG</name>
<dbReference type="GO" id="GO:0048205">
    <property type="term" value="P:COPI coating of Golgi vesicle"/>
    <property type="evidence" value="ECO:0007669"/>
    <property type="project" value="TreeGrafter"/>
</dbReference>
<dbReference type="Gene3D" id="1.10.220.150">
    <property type="entry name" value="Arf GTPase activating protein"/>
    <property type="match status" value="1"/>
</dbReference>
<dbReference type="PANTHER" id="PTHR45686">
    <property type="entry name" value="ADP-RIBOSYLATION FACTOR GTPASE ACTIVATING PROTEIN 3, ISOFORM H-RELATED"/>
    <property type="match status" value="1"/>
</dbReference>
<comment type="caution">
    <text evidence="4">The sequence shown here is derived from an EMBL/GenBank/DDBJ whole genome shotgun (WGS) entry which is preliminary data.</text>
</comment>
<dbReference type="InterPro" id="IPR037278">
    <property type="entry name" value="ARFGAP/RecO"/>
</dbReference>
<feature type="compositionally biased region" description="Polar residues" evidence="3">
    <location>
        <begin position="103"/>
        <end position="121"/>
    </location>
</feature>
<evidence type="ECO:0000313" key="4">
    <source>
        <dbReference type="EMBL" id="KAG0313802.1"/>
    </source>
</evidence>
<accession>A0A9P6RBI0</accession>
<dbReference type="GO" id="GO:0046872">
    <property type="term" value="F:metal ion binding"/>
    <property type="evidence" value="ECO:0007669"/>
    <property type="project" value="UniProtKB-KW"/>
</dbReference>
<dbReference type="AlphaFoldDB" id="A0A9P6RBI0"/>
<evidence type="ECO:0000256" key="2">
    <source>
        <dbReference type="ARBA" id="ARBA00022833"/>
    </source>
</evidence>